<gene>
    <name evidence="1" type="ORF">QLQ84_00960</name>
</gene>
<evidence type="ECO:0000313" key="2">
    <source>
        <dbReference type="Proteomes" id="UP001244242"/>
    </source>
</evidence>
<organism evidence="1 2">
    <name type="scientific">Halomonas kalidii</name>
    <dbReference type="NCBI Taxonomy" id="3043293"/>
    <lineage>
        <taxon>Bacteria</taxon>
        <taxon>Pseudomonadati</taxon>
        <taxon>Pseudomonadota</taxon>
        <taxon>Gammaproteobacteria</taxon>
        <taxon>Oceanospirillales</taxon>
        <taxon>Halomonadaceae</taxon>
        <taxon>Halomonas</taxon>
    </lineage>
</organism>
<protein>
    <submittedName>
        <fullName evidence="1">Uncharacterized protein</fullName>
    </submittedName>
</protein>
<name>A0ABT6VEE7_9GAMM</name>
<dbReference type="Proteomes" id="UP001244242">
    <property type="component" value="Unassembled WGS sequence"/>
</dbReference>
<proteinExistence type="predicted"/>
<dbReference type="EMBL" id="JASCQO010000005">
    <property type="protein sequence ID" value="MDI5932352.1"/>
    <property type="molecule type" value="Genomic_DNA"/>
</dbReference>
<evidence type="ECO:0000313" key="1">
    <source>
        <dbReference type="EMBL" id="MDI5932352.1"/>
    </source>
</evidence>
<reference evidence="1 2" key="1">
    <citation type="submission" date="2023-04" db="EMBL/GenBank/DDBJ databases">
        <title>Halomonas strains isolated from rhizosphere soil.</title>
        <authorList>
            <person name="Xu L."/>
            <person name="Sun J.-Q."/>
        </authorList>
    </citation>
    <scope>NUCLEOTIDE SEQUENCE [LARGE SCALE GENOMIC DNA]</scope>
    <source>
        <strain evidence="1 2">LN1S58</strain>
    </source>
</reference>
<sequence>MENLSKRDHEAWQEAAPGWDDRLAEYDQWLNFGQRRQPWPHGLRLFRRQVFAEAL</sequence>
<dbReference type="RefSeq" id="WP_282719919.1">
    <property type="nucleotide sequence ID" value="NZ_JASCQO010000005.1"/>
</dbReference>
<comment type="caution">
    <text evidence="1">The sequence shown here is derived from an EMBL/GenBank/DDBJ whole genome shotgun (WGS) entry which is preliminary data.</text>
</comment>
<accession>A0ABT6VEE7</accession>
<keyword evidence="2" id="KW-1185">Reference proteome</keyword>